<dbReference type="InterPro" id="IPR007627">
    <property type="entry name" value="RNA_pol_sigma70_r2"/>
</dbReference>
<organism evidence="6 7">
    <name type="scientific">Granulosicoccus antarcticus IMCC3135</name>
    <dbReference type="NCBI Taxonomy" id="1192854"/>
    <lineage>
        <taxon>Bacteria</taxon>
        <taxon>Pseudomonadati</taxon>
        <taxon>Pseudomonadota</taxon>
        <taxon>Gammaproteobacteria</taxon>
        <taxon>Chromatiales</taxon>
        <taxon>Granulosicoccaceae</taxon>
        <taxon>Granulosicoccus</taxon>
    </lineage>
</organism>
<dbReference type="KEGG" id="gai:IMCC3135_08010"/>
<dbReference type="SUPFAM" id="SSF88946">
    <property type="entry name" value="Sigma2 domain of RNA polymerase sigma factors"/>
    <property type="match status" value="1"/>
</dbReference>
<dbReference type="InterPro" id="IPR039425">
    <property type="entry name" value="RNA_pol_sigma-70-like"/>
</dbReference>
<dbReference type="GO" id="GO:0006352">
    <property type="term" value="P:DNA-templated transcription initiation"/>
    <property type="evidence" value="ECO:0007669"/>
    <property type="project" value="InterPro"/>
</dbReference>
<dbReference type="InterPro" id="IPR036388">
    <property type="entry name" value="WH-like_DNA-bd_sf"/>
</dbReference>
<protein>
    <submittedName>
        <fullName evidence="6">ECF RNA polymerase sigma factor RpoE</fullName>
    </submittedName>
</protein>
<dbReference type="Gene3D" id="1.10.10.10">
    <property type="entry name" value="Winged helix-like DNA-binding domain superfamily/Winged helix DNA-binding domain"/>
    <property type="match status" value="1"/>
</dbReference>
<dbReference type="RefSeq" id="WP_157735842.1">
    <property type="nucleotide sequence ID" value="NZ_CP018632.1"/>
</dbReference>
<keyword evidence="7" id="KW-1185">Reference proteome</keyword>
<dbReference type="AlphaFoldDB" id="A0A2Z2NMF4"/>
<comment type="similarity">
    <text evidence="1">Belongs to the sigma-70 factor family. ECF subfamily.</text>
</comment>
<dbReference type="Gene3D" id="1.10.1740.10">
    <property type="match status" value="1"/>
</dbReference>
<dbReference type="Pfam" id="PF04542">
    <property type="entry name" value="Sigma70_r2"/>
    <property type="match status" value="1"/>
</dbReference>
<evidence type="ECO:0000256" key="3">
    <source>
        <dbReference type="ARBA" id="ARBA00023082"/>
    </source>
</evidence>
<feature type="domain" description="RNA polymerase sigma-70 region 2" evidence="5">
    <location>
        <begin position="35"/>
        <end position="102"/>
    </location>
</feature>
<dbReference type="InterPro" id="IPR013325">
    <property type="entry name" value="RNA_pol_sigma_r2"/>
</dbReference>
<dbReference type="SUPFAM" id="SSF88659">
    <property type="entry name" value="Sigma3 and sigma4 domains of RNA polymerase sigma factors"/>
    <property type="match status" value="1"/>
</dbReference>
<accession>A0A2Z2NMF4</accession>
<evidence type="ECO:0000256" key="2">
    <source>
        <dbReference type="ARBA" id="ARBA00023015"/>
    </source>
</evidence>
<evidence type="ECO:0000313" key="6">
    <source>
        <dbReference type="EMBL" id="ASJ71705.1"/>
    </source>
</evidence>
<gene>
    <name evidence="6" type="primary">rpoE_1</name>
    <name evidence="6" type="ORF">IMCC3135_08010</name>
</gene>
<proteinExistence type="inferred from homology"/>
<dbReference type="NCBIfam" id="TIGR02937">
    <property type="entry name" value="sigma70-ECF"/>
    <property type="match status" value="1"/>
</dbReference>
<dbReference type="EMBL" id="CP018632">
    <property type="protein sequence ID" value="ASJ71705.1"/>
    <property type="molecule type" value="Genomic_DNA"/>
</dbReference>
<evidence type="ECO:0000313" key="7">
    <source>
        <dbReference type="Proteomes" id="UP000250079"/>
    </source>
</evidence>
<dbReference type="InterPro" id="IPR013324">
    <property type="entry name" value="RNA_pol_sigma_r3/r4-like"/>
</dbReference>
<keyword evidence="3" id="KW-0731">Sigma factor</keyword>
<evidence type="ECO:0000259" key="5">
    <source>
        <dbReference type="Pfam" id="PF04542"/>
    </source>
</evidence>
<evidence type="ECO:0000256" key="4">
    <source>
        <dbReference type="ARBA" id="ARBA00023163"/>
    </source>
</evidence>
<dbReference type="InterPro" id="IPR014284">
    <property type="entry name" value="RNA_pol_sigma-70_dom"/>
</dbReference>
<dbReference type="OrthoDB" id="9784272at2"/>
<keyword evidence="4" id="KW-0804">Transcription</keyword>
<dbReference type="PANTHER" id="PTHR43133">
    <property type="entry name" value="RNA POLYMERASE ECF-TYPE SIGMA FACTO"/>
    <property type="match status" value="1"/>
</dbReference>
<keyword evidence="2" id="KW-0805">Transcription regulation</keyword>
<dbReference type="Proteomes" id="UP000250079">
    <property type="component" value="Chromosome"/>
</dbReference>
<reference evidence="6 7" key="1">
    <citation type="submission" date="2016-12" db="EMBL/GenBank/DDBJ databases">
        <authorList>
            <person name="Song W.-J."/>
            <person name="Kurnit D.M."/>
        </authorList>
    </citation>
    <scope>NUCLEOTIDE SEQUENCE [LARGE SCALE GENOMIC DNA]</scope>
    <source>
        <strain evidence="6 7">IMCC3135</strain>
    </source>
</reference>
<sequence>MKKKDAAAILLRERMGGNLLAIARDRDEAAFSDFYGYYAGRVKSFLLGKGMSEEISEELMQEIMLTVWRRAESYDPKKAAASTWLFTIARNRRIDYLRGNSRIEVELDDDLLDVETTETDTQANFVDEEQAARQLNEALAKLPQEQRQVIHLSYFRGSHTGISPNGWNYQSELSNHESDWRCSP</sequence>
<evidence type="ECO:0000256" key="1">
    <source>
        <dbReference type="ARBA" id="ARBA00010641"/>
    </source>
</evidence>
<name>A0A2Z2NMF4_9GAMM</name>
<dbReference type="PANTHER" id="PTHR43133:SF62">
    <property type="entry name" value="RNA POLYMERASE SIGMA FACTOR SIGZ"/>
    <property type="match status" value="1"/>
</dbReference>
<dbReference type="GO" id="GO:0016987">
    <property type="term" value="F:sigma factor activity"/>
    <property type="evidence" value="ECO:0007669"/>
    <property type="project" value="UniProtKB-KW"/>
</dbReference>